<evidence type="ECO:0000256" key="1">
    <source>
        <dbReference type="SAM" id="Phobius"/>
    </source>
</evidence>
<feature type="transmembrane region" description="Helical" evidence="1">
    <location>
        <begin position="12"/>
        <end position="29"/>
    </location>
</feature>
<dbReference type="RefSeq" id="WP_407657750.1">
    <property type="nucleotide sequence ID" value="NZ_JADEXP010000269.1"/>
</dbReference>
<keyword evidence="1" id="KW-0812">Transmembrane</keyword>
<reference evidence="2" key="1">
    <citation type="submission" date="2020-10" db="EMBL/GenBank/DDBJ databases">
        <authorList>
            <person name="Castelo-Branco R."/>
            <person name="Eusebio N."/>
            <person name="Adriana R."/>
            <person name="Vieira A."/>
            <person name="Brugerolle De Fraissinette N."/>
            <person name="Rezende De Castro R."/>
            <person name="Schneider M.P."/>
            <person name="Vasconcelos V."/>
            <person name="Leao P.N."/>
        </authorList>
    </citation>
    <scope>NUCLEOTIDE SEQUENCE</scope>
    <source>
        <strain evidence="2">LEGE 11479</strain>
    </source>
</reference>
<dbReference type="AlphaFoldDB" id="A0A928ZXW9"/>
<comment type="caution">
    <text evidence="2">The sequence shown here is derived from an EMBL/GenBank/DDBJ whole genome shotgun (WGS) entry which is preliminary data.</text>
</comment>
<gene>
    <name evidence="2" type="ORF">IQ260_22440</name>
</gene>
<feature type="transmembrane region" description="Helical" evidence="1">
    <location>
        <begin position="35"/>
        <end position="57"/>
    </location>
</feature>
<dbReference type="GO" id="GO:0008654">
    <property type="term" value="P:phospholipid biosynthetic process"/>
    <property type="evidence" value="ECO:0007669"/>
    <property type="project" value="InterPro"/>
</dbReference>
<dbReference type="GO" id="GO:0016780">
    <property type="term" value="F:phosphotransferase activity, for other substituted phosphate groups"/>
    <property type="evidence" value="ECO:0007669"/>
    <property type="project" value="InterPro"/>
</dbReference>
<dbReference type="GO" id="GO:0016020">
    <property type="term" value="C:membrane"/>
    <property type="evidence" value="ECO:0007669"/>
    <property type="project" value="InterPro"/>
</dbReference>
<keyword evidence="1" id="KW-1133">Transmembrane helix</keyword>
<dbReference type="EMBL" id="JADEXP010000269">
    <property type="protein sequence ID" value="MBE9069408.1"/>
    <property type="molecule type" value="Genomic_DNA"/>
</dbReference>
<name>A0A928ZXW9_LEPEC</name>
<organism evidence="2 3">
    <name type="scientific">Leptolyngbya cf. ectocarpi LEGE 11479</name>
    <dbReference type="NCBI Taxonomy" id="1828722"/>
    <lineage>
        <taxon>Bacteria</taxon>
        <taxon>Bacillati</taxon>
        <taxon>Cyanobacteriota</taxon>
        <taxon>Cyanophyceae</taxon>
        <taxon>Leptolyngbyales</taxon>
        <taxon>Leptolyngbyaceae</taxon>
        <taxon>Leptolyngbya group</taxon>
        <taxon>Leptolyngbya</taxon>
    </lineage>
</organism>
<dbReference type="Proteomes" id="UP000615026">
    <property type="component" value="Unassembled WGS sequence"/>
</dbReference>
<feature type="non-terminal residue" evidence="2">
    <location>
        <position position="1"/>
    </location>
</feature>
<keyword evidence="1" id="KW-0472">Membrane</keyword>
<proteinExistence type="predicted"/>
<accession>A0A928ZXW9</accession>
<evidence type="ECO:0000313" key="3">
    <source>
        <dbReference type="Proteomes" id="UP000615026"/>
    </source>
</evidence>
<evidence type="ECO:0000313" key="2">
    <source>
        <dbReference type="EMBL" id="MBE9069408.1"/>
    </source>
</evidence>
<sequence>CIRDRANMWGKVKTVVQIGAIAVLISPLSQSHPTMALALFWLAVLLTWWSGLIYLTASSKTP</sequence>
<keyword evidence="3" id="KW-1185">Reference proteome</keyword>
<protein>
    <submittedName>
        <fullName evidence="2">CDP-diacylglycerol--glycerol-3-phosphate 3-phosphatidyltransferase</fullName>
    </submittedName>
</protein>